<proteinExistence type="predicted"/>
<dbReference type="PANTHER" id="PTHR11895:SF176">
    <property type="entry name" value="AMIDASE AMID-RELATED"/>
    <property type="match status" value="1"/>
</dbReference>
<evidence type="ECO:0000313" key="2">
    <source>
        <dbReference type="EMBL" id="CAB3395709.1"/>
    </source>
</evidence>
<dbReference type="Proteomes" id="UP000502196">
    <property type="component" value="Chromosome"/>
</dbReference>
<organism evidence="2 3">
    <name type="scientific">Kyrpidia spormannii</name>
    <dbReference type="NCBI Taxonomy" id="2055160"/>
    <lineage>
        <taxon>Bacteria</taxon>
        <taxon>Bacillati</taxon>
        <taxon>Bacillota</taxon>
        <taxon>Bacilli</taxon>
        <taxon>Bacillales</taxon>
        <taxon>Alicyclobacillaceae</taxon>
        <taxon>Kyrpidia</taxon>
    </lineage>
</organism>
<dbReference type="InterPro" id="IPR000120">
    <property type="entry name" value="Amidase"/>
</dbReference>
<keyword evidence="2" id="KW-0436">Ligase</keyword>
<dbReference type="GO" id="GO:0050567">
    <property type="term" value="F:glutaminyl-tRNA synthase (glutamine-hydrolyzing) activity"/>
    <property type="evidence" value="ECO:0007669"/>
    <property type="project" value="UniProtKB-EC"/>
</dbReference>
<sequence>MLSPGRRWPKGGSRVTNEELLSLDIDGLATLIRLREVSPVEVTETVLGRIAELDPVLNVFIAVTAESALAAARRLEAELRSGKYRGPLHGVPIALKDIFTVKGEVITAGSKILAEWRADEDATVVKRLKEAGAVLVGRTNLHEFAMGATTENPHYGPTRNPWDPRRIPGGSSGGSAAAVAAGMGYGALGTDTGGSIRLPAALCGIVGLKPTYGRVSRKGLLPLSWSLDHVGPMTRTVKDAAYLLEVLAGADDGDPSCSRRPVEPYGALVEPMGDRPLKGVRLGVVREYFFEDLDDEIRRAVDRALAVSEDLGAEIVKVTVPWIDEAAVAQRAISQVEGFAVHERWFRSQPELYGEDVRIRLEIGEKIPGYQYVQAQRIRRMFQKAFLKVFDRCDAVVAPTNARPPFGIGEVGPEETVNNIFRLGRTPLFNLLGFPVLSVPCGKTSEGLPVGLQWVGRPFGEASLLGFAHAYEQATPWHREFAPRAVTPECLYDSLGDR</sequence>
<dbReference type="EC" id="6.3.5.7" evidence="2"/>
<keyword evidence="2" id="KW-0808">Transferase</keyword>
<dbReference type="InterPro" id="IPR036928">
    <property type="entry name" value="AS_sf"/>
</dbReference>
<evidence type="ECO:0000259" key="1">
    <source>
        <dbReference type="Pfam" id="PF01425"/>
    </source>
</evidence>
<name>A0A6F9EFT8_9BACL</name>
<dbReference type="GO" id="GO:0016740">
    <property type="term" value="F:transferase activity"/>
    <property type="evidence" value="ECO:0007669"/>
    <property type="project" value="UniProtKB-KW"/>
</dbReference>
<dbReference type="PIRSF" id="PIRSF001221">
    <property type="entry name" value="Amidase_fungi"/>
    <property type="match status" value="1"/>
</dbReference>
<dbReference type="InterPro" id="IPR023631">
    <property type="entry name" value="Amidase_dom"/>
</dbReference>
<dbReference type="AlphaFoldDB" id="A0A6F9EFT8"/>
<dbReference type="PROSITE" id="PS00571">
    <property type="entry name" value="AMIDASES"/>
    <property type="match status" value="1"/>
</dbReference>
<feature type="domain" description="Amidase" evidence="1">
    <location>
        <begin position="41"/>
        <end position="465"/>
    </location>
</feature>
<accession>A0A6F9EFT8</accession>
<evidence type="ECO:0000313" key="3">
    <source>
        <dbReference type="Proteomes" id="UP000502196"/>
    </source>
</evidence>
<reference evidence="2 3" key="1">
    <citation type="submission" date="2020-04" db="EMBL/GenBank/DDBJ databases">
        <authorList>
            <person name="Hogendoorn C."/>
        </authorList>
    </citation>
    <scope>NUCLEOTIDE SEQUENCE [LARGE SCALE GENOMIC DNA]</scope>
    <source>
        <strain evidence="2">COOX1</strain>
    </source>
</reference>
<protein>
    <submittedName>
        <fullName evidence="2">Glutamyl-tRNA(Gln) amidotransferase subunit A</fullName>
        <ecNumber evidence="2">6.3.5.7</ecNumber>
    </submittedName>
</protein>
<gene>
    <name evidence="2" type="primary">gatA</name>
    <name evidence="2" type="ORF">COOX1_3047</name>
</gene>
<dbReference type="SUPFAM" id="SSF75304">
    <property type="entry name" value="Amidase signature (AS) enzymes"/>
    <property type="match status" value="1"/>
</dbReference>
<dbReference type="Gene3D" id="3.90.1300.10">
    <property type="entry name" value="Amidase signature (AS) domain"/>
    <property type="match status" value="1"/>
</dbReference>
<dbReference type="EMBL" id="LR792683">
    <property type="protein sequence ID" value="CAB3395709.1"/>
    <property type="molecule type" value="Genomic_DNA"/>
</dbReference>
<dbReference type="InterPro" id="IPR020556">
    <property type="entry name" value="Amidase_CS"/>
</dbReference>
<dbReference type="PANTHER" id="PTHR11895">
    <property type="entry name" value="TRANSAMIDASE"/>
    <property type="match status" value="1"/>
</dbReference>
<dbReference type="Pfam" id="PF01425">
    <property type="entry name" value="Amidase"/>
    <property type="match status" value="1"/>
</dbReference>